<reference evidence="2 3" key="1">
    <citation type="submission" date="2018-01" db="EMBL/GenBank/DDBJ databases">
        <title>Whole genome sequencing of Histamine producing bacteria.</title>
        <authorList>
            <person name="Butler K."/>
        </authorList>
    </citation>
    <scope>NUCLEOTIDE SEQUENCE [LARGE SCALE GENOMIC DNA]</scope>
    <source>
        <strain evidence="2 3">JCM 12947</strain>
    </source>
</reference>
<dbReference type="Proteomes" id="UP000240987">
    <property type="component" value="Unassembled WGS sequence"/>
</dbReference>
<accession>A0A2T3JL68</accession>
<evidence type="ECO:0000313" key="3">
    <source>
        <dbReference type="Proteomes" id="UP000240987"/>
    </source>
</evidence>
<keyword evidence="1" id="KW-0472">Membrane</keyword>
<evidence type="ECO:0000313" key="2">
    <source>
        <dbReference type="EMBL" id="PSU49784.1"/>
    </source>
</evidence>
<dbReference type="OrthoDB" id="5706633at2"/>
<dbReference type="AlphaFoldDB" id="A0A2T3JL68"/>
<keyword evidence="1" id="KW-0812">Transmembrane</keyword>
<keyword evidence="3" id="KW-1185">Reference proteome</keyword>
<protein>
    <submittedName>
        <fullName evidence="2">DUF2909 domain-containing protein</fullName>
    </submittedName>
</protein>
<dbReference type="InterPro" id="IPR021313">
    <property type="entry name" value="DUF2909"/>
</dbReference>
<dbReference type="Pfam" id="PF11137">
    <property type="entry name" value="DUF2909"/>
    <property type="match status" value="1"/>
</dbReference>
<feature type="transmembrane region" description="Helical" evidence="1">
    <location>
        <begin position="45"/>
        <end position="66"/>
    </location>
</feature>
<keyword evidence="1" id="KW-1133">Transmembrane helix</keyword>
<dbReference type="RefSeq" id="WP_107242002.1">
    <property type="nucleotide sequence ID" value="NZ_JAKJUA010000006.1"/>
</dbReference>
<dbReference type="EMBL" id="PYMJ01000005">
    <property type="protein sequence ID" value="PSU49784.1"/>
    <property type="molecule type" value="Genomic_DNA"/>
</dbReference>
<gene>
    <name evidence="2" type="ORF">C9J12_06615</name>
</gene>
<name>A0A2T3JL68_9GAMM</name>
<proteinExistence type="predicted"/>
<organism evidence="2 3">
    <name type="scientific">Photobacterium frigidiphilum</name>
    <dbReference type="NCBI Taxonomy" id="264736"/>
    <lineage>
        <taxon>Bacteria</taxon>
        <taxon>Pseudomonadati</taxon>
        <taxon>Pseudomonadota</taxon>
        <taxon>Gammaproteobacteria</taxon>
        <taxon>Vibrionales</taxon>
        <taxon>Vibrionaceae</taxon>
        <taxon>Photobacterium</taxon>
    </lineage>
</organism>
<comment type="caution">
    <text evidence="2">The sequence shown here is derived from an EMBL/GenBank/DDBJ whole genome shotgun (WGS) entry which is preliminary data.</text>
</comment>
<evidence type="ECO:0000256" key="1">
    <source>
        <dbReference type="SAM" id="Phobius"/>
    </source>
</evidence>
<sequence length="73" mass="8224">MLIKATIVCLLIFIVLNLFRALPMMLKSKAEPLSSNKPMSHFLGRRLLLSVFIFALLLLAITTGIIEPNPRPY</sequence>